<name>A0A151R4N1_CAJCA</name>
<protein>
    <submittedName>
        <fullName evidence="1">Uncharacterized protein</fullName>
    </submittedName>
</protein>
<dbReference type="Proteomes" id="UP000075243">
    <property type="component" value="Unassembled WGS sequence"/>
</dbReference>
<dbReference type="AlphaFoldDB" id="A0A151R4N1"/>
<accession>A0A151R4N1</accession>
<dbReference type="Gramene" id="C.cajan_36754.t">
    <property type="protein sequence ID" value="C.cajan_36754.t"/>
    <property type="gene ID" value="C.cajan_36754"/>
</dbReference>
<dbReference type="EMBL" id="KQ484089">
    <property type="protein sequence ID" value="KYP37578.1"/>
    <property type="molecule type" value="Genomic_DNA"/>
</dbReference>
<evidence type="ECO:0000313" key="1">
    <source>
        <dbReference type="EMBL" id="KYP37578.1"/>
    </source>
</evidence>
<keyword evidence="2" id="KW-1185">Reference proteome</keyword>
<proteinExistence type="predicted"/>
<reference evidence="1" key="1">
    <citation type="journal article" date="2012" name="Nat. Biotechnol.">
        <title>Draft genome sequence of pigeonpea (Cajanus cajan), an orphan legume crop of resource-poor farmers.</title>
        <authorList>
            <person name="Varshney R.K."/>
            <person name="Chen W."/>
            <person name="Li Y."/>
            <person name="Bharti A.K."/>
            <person name="Saxena R.K."/>
            <person name="Schlueter J.A."/>
            <person name="Donoghue M.T."/>
            <person name="Azam S."/>
            <person name="Fan G."/>
            <person name="Whaley A.M."/>
            <person name="Farmer A.D."/>
            <person name="Sheridan J."/>
            <person name="Iwata A."/>
            <person name="Tuteja R."/>
            <person name="Penmetsa R.V."/>
            <person name="Wu W."/>
            <person name="Upadhyaya H.D."/>
            <person name="Yang S.P."/>
            <person name="Shah T."/>
            <person name="Saxena K.B."/>
            <person name="Michael T."/>
            <person name="McCombie W.R."/>
            <person name="Yang B."/>
            <person name="Zhang G."/>
            <person name="Yang H."/>
            <person name="Wang J."/>
            <person name="Spillane C."/>
            <person name="Cook D.R."/>
            <person name="May G.D."/>
            <person name="Xu X."/>
            <person name="Jackson S.A."/>
        </authorList>
    </citation>
    <scope>NUCLEOTIDE SEQUENCE [LARGE SCALE GENOMIC DNA]</scope>
</reference>
<sequence>MSKCLEDLLLDMCGFVVGVIWGIWLHRNNIVFNNVLVNVGEIIDAIKYRSWKWLPAGLNEGQLVYINWLNESLICI</sequence>
<gene>
    <name evidence="1" type="ORF">KK1_041207</name>
</gene>
<organism evidence="1 2">
    <name type="scientific">Cajanus cajan</name>
    <name type="common">Pigeon pea</name>
    <name type="synonym">Cajanus indicus</name>
    <dbReference type="NCBI Taxonomy" id="3821"/>
    <lineage>
        <taxon>Eukaryota</taxon>
        <taxon>Viridiplantae</taxon>
        <taxon>Streptophyta</taxon>
        <taxon>Embryophyta</taxon>
        <taxon>Tracheophyta</taxon>
        <taxon>Spermatophyta</taxon>
        <taxon>Magnoliopsida</taxon>
        <taxon>eudicotyledons</taxon>
        <taxon>Gunneridae</taxon>
        <taxon>Pentapetalae</taxon>
        <taxon>rosids</taxon>
        <taxon>fabids</taxon>
        <taxon>Fabales</taxon>
        <taxon>Fabaceae</taxon>
        <taxon>Papilionoideae</taxon>
        <taxon>50 kb inversion clade</taxon>
        <taxon>NPAAA clade</taxon>
        <taxon>indigoferoid/millettioid clade</taxon>
        <taxon>Phaseoleae</taxon>
        <taxon>Cajanus</taxon>
    </lineage>
</organism>
<evidence type="ECO:0000313" key="2">
    <source>
        <dbReference type="Proteomes" id="UP000075243"/>
    </source>
</evidence>